<dbReference type="Gene3D" id="3.40.50.11550">
    <property type="match status" value="1"/>
</dbReference>
<dbReference type="Proteomes" id="UP000078090">
    <property type="component" value="Unassembled WGS sequence"/>
</dbReference>
<comment type="caution">
    <text evidence="1">The sequence shown here is derived from an EMBL/GenBank/DDBJ whole genome shotgun (WGS) entry which is preliminary data.</text>
</comment>
<dbReference type="EMBL" id="LUUG01000107">
    <property type="protein sequence ID" value="OAH98803.1"/>
    <property type="molecule type" value="Genomic_DNA"/>
</dbReference>
<proteinExistence type="predicted"/>
<accession>A0A177LZT5</accession>
<reference evidence="1 2" key="1">
    <citation type="submission" date="2016-03" db="EMBL/GenBank/DDBJ databases">
        <authorList>
            <person name="Ploux O."/>
        </authorList>
    </citation>
    <scope>NUCLEOTIDE SEQUENCE [LARGE SCALE GENOMIC DNA]</scope>
    <source>
        <strain evidence="1 2">R-45363</strain>
    </source>
</reference>
<dbReference type="RefSeq" id="WP_064010143.1">
    <property type="nucleotide sequence ID" value="NZ_LUUG01000107.1"/>
</dbReference>
<evidence type="ECO:0000313" key="2">
    <source>
        <dbReference type="Proteomes" id="UP000078090"/>
    </source>
</evidence>
<gene>
    <name evidence="1" type="ORF">A1332_19990</name>
</gene>
<sequence length="247" mass="27884">MLKRCWFGIYVVLLPSLGWSNDFSTIQDNIKPGNIVIIGESHQKPESTQLFALLVDAALERHQCLTVGLEINRNQQPVIDAVTKGEAQVSEIKIPYAIDHPGMRKLIDYLVTLKSKFPCLGIEAIDADQDRDVNMANRLSEFPRDKPILALLGGLHTLKKVKWTIKSGEPFVAEILVNHGLPVKIYPQNWQPERCKNGQGRSSRYVNADDPEALQILNESFMSLINAQRHRSTQDVVDGFLLWECDL</sequence>
<evidence type="ECO:0008006" key="3">
    <source>
        <dbReference type="Google" id="ProtNLM"/>
    </source>
</evidence>
<dbReference type="AlphaFoldDB" id="A0A177LZT5"/>
<name>A0A177LZT5_METMH</name>
<protein>
    <recommendedName>
        <fullName evidence="3">Haem-binding uptake Tiki superfamily ChaN domain-containing protein</fullName>
    </recommendedName>
</protein>
<organism evidence="1 2">
    <name type="scientific">Methylomonas methanica</name>
    <dbReference type="NCBI Taxonomy" id="421"/>
    <lineage>
        <taxon>Bacteria</taxon>
        <taxon>Pseudomonadati</taxon>
        <taxon>Pseudomonadota</taxon>
        <taxon>Gammaproteobacteria</taxon>
        <taxon>Methylococcales</taxon>
        <taxon>Methylococcaceae</taxon>
        <taxon>Methylomonas</taxon>
    </lineage>
</organism>
<evidence type="ECO:0000313" key="1">
    <source>
        <dbReference type="EMBL" id="OAH98803.1"/>
    </source>
</evidence>
<dbReference type="OrthoDB" id="5574312at2"/>
<dbReference type="SUPFAM" id="SSF159501">
    <property type="entry name" value="EreA/ChaN-like"/>
    <property type="match status" value="1"/>
</dbReference>